<feature type="transmembrane region" description="Helical" evidence="5">
    <location>
        <begin position="27"/>
        <end position="48"/>
    </location>
</feature>
<keyword evidence="4 5" id="KW-0472">Membrane</keyword>
<dbReference type="Gene3D" id="1.10.3720.10">
    <property type="entry name" value="MetI-like"/>
    <property type="match status" value="2"/>
</dbReference>
<dbReference type="GO" id="GO:0055085">
    <property type="term" value="P:transmembrane transport"/>
    <property type="evidence" value="ECO:0007669"/>
    <property type="project" value="InterPro"/>
</dbReference>
<dbReference type="EMBL" id="BJYF01000001">
    <property type="protein sequence ID" value="GEN58471.1"/>
    <property type="molecule type" value="Genomic_DNA"/>
</dbReference>
<proteinExistence type="inferred from homology"/>
<accession>A0A511X6B3</accession>
<keyword evidence="3 5" id="KW-1133">Transmembrane helix</keyword>
<dbReference type="CDD" id="cd06261">
    <property type="entry name" value="TM_PBP2"/>
    <property type="match status" value="1"/>
</dbReference>
<dbReference type="Pfam" id="PF00528">
    <property type="entry name" value="BPD_transp_1"/>
    <property type="match status" value="1"/>
</dbReference>
<name>A0A511X6B3_9PROT</name>
<evidence type="ECO:0000313" key="8">
    <source>
        <dbReference type="Proteomes" id="UP000321635"/>
    </source>
</evidence>
<evidence type="ECO:0000256" key="3">
    <source>
        <dbReference type="ARBA" id="ARBA00022989"/>
    </source>
</evidence>
<keyword evidence="5" id="KW-0813">Transport</keyword>
<dbReference type="PANTHER" id="PTHR42744">
    <property type="entry name" value="BINDING-PROTEIN-DEPENDENT TRANSPORT SYSTEMS INNER MEMBRANE COMPONENT"/>
    <property type="match status" value="1"/>
</dbReference>
<feature type="transmembrane region" description="Helical" evidence="5">
    <location>
        <begin position="147"/>
        <end position="166"/>
    </location>
</feature>
<dbReference type="InterPro" id="IPR000515">
    <property type="entry name" value="MetI-like"/>
</dbReference>
<comment type="caution">
    <text evidence="7">The sequence shown here is derived from an EMBL/GenBank/DDBJ whole genome shotgun (WGS) entry which is preliminary data.</text>
</comment>
<evidence type="ECO:0000256" key="2">
    <source>
        <dbReference type="ARBA" id="ARBA00022692"/>
    </source>
</evidence>
<comment type="subcellular location">
    <subcellularLocation>
        <location evidence="1 5">Cell membrane</location>
        <topology evidence="1 5">Multi-pass membrane protein</topology>
    </subcellularLocation>
</comment>
<gene>
    <name evidence="7" type="ORF">ANI02nite_03550</name>
</gene>
<dbReference type="PANTHER" id="PTHR42744:SF1">
    <property type="entry name" value="BINDING-PROTEIN-DEPENDENT TRANSPORT SYSTEMS INNER MEMBRANE COMPONENT"/>
    <property type="match status" value="1"/>
</dbReference>
<organism evidence="7 8">
    <name type="scientific">Acetobacter nitrogenifigens DSM 23921 = NBRC 105050</name>
    <dbReference type="NCBI Taxonomy" id="1120919"/>
    <lineage>
        <taxon>Bacteria</taxon>
        <taxon>Pseudomonadati</taxon>
        <taxon>Pseudomonadota</taxon>
        <taxon>Alphaproteobacteria</taxon>
        <taxon>Acetobacterales</taxon>
        <taxon>Acetobacteraceae</taxon>
        <taxon>Acetobacter</taxon>
    </lineage>
</organism>
<reference evidence="7 8" key="1">
    <citation type="submission" date="2019-07" db="EMBL/GenBank/DDBJ databases">
        <title>Whole genome shotgun sequence of Acetobacter nitrogenifigens NBRC 105050.</title>
        <authorList>
            <person name="Hosoyama A."/>
            <person name="Uohara A."/>
            <person name="Ohji S."/>
            <person name="Ichikawa N."/>
        </authorList>
    </citation>
    <scope>NUCLEOTIDE SEQUENCE [LARGE SCALE GENOMIC DNA]</scope>
    <source>
        <strain evidence="7 8">NBRC 105050</strain>
    </source>
</reference>
<dbReference type="Proteomes" id="UP000321635">
    <property type="component" value="Unassembled WGS sequence"/>
</dbReference>
<evidence type="ECO:0000259" key="6">
    <source>
        <dbReference type="PROSITE" id="PS50928"/>
    </source>
</evidence>
<evidence type="ECO:0000256" key="5">
    <source>
        <dbReference type="RuleBase" id="RU363032"/>
    </source>
</evidence>
<dbReference type="InterPro" id="IPR035906">
    <property type="entry name" value="MetI-like_sf"/>
</dbReference>
<feature type="transmembrane region" description="Helical" evidence="5">
    <location>
        <begin position="439"/>
        <end position="456"/>
    </location>
</feature>
<feature type="domain" description="ABC transmembrane type-1" evidence="6">
    <location>
        <begin position="73"/>
        <end position="267"/>
    </location>
</feature>
<comment type="similarity">
    <text evidence="5">Belongs to the binding-protein-dependent transport system permease family.</text>
</comment>
<sequence>MTSGEPAFHPGRIAAFPRSARALVKSLLADLSAPVFLAGMAILTAVFATRWLPVLPQPPRALNLAAWAAPLSAALTVSRMAMALLLALIVTGVCAPLAASGGWSGTLLTRLTRAARSVPALGRAAFLTPLFLALYSRNGTGAEFASIIATAGSIAPDAAFAMILALRGVPAELDLAARGIGLTAWQRFWRLDAPCAIPSVCDSLAASLPGAWFTLLYAENLTWVQGGGSFPGIGSYVVAAATHAAIQPIILGGGVMLVVALACNRLGLKLMTAWAARYRLGDVERGDPMRDSALFRALRLSPVLRPATRVATSAVEFVARLRIGGRPRAQHLSEPPATENRAIPVILIAGGVLAALYGDALISNHHLFGDFLHICFFGLLTTIRVLALIALISLFWTPVGVWLARRSVAKQIVGVCAMFPANLLYPLVVGVAISAHVNAGFWLAVLPALGAQWFFLTHILRGVETFPADLLRAATAFNVRGGLWWRKVMLPGLAPACLGGVIAAANAAWNASIAAELVRWGDRDFELLGIGGYITHASVNGEMTNVALGVAAMTFFASSSRLLIWAPLTNALRRRTGREHVVLR</sequence>
<evidence type="ECO:0000256" key="4">
    <source>
        <dbReference type="ARBA" id="ARBA00023136"/>
    </source>
</evidence>
<keyword evidence="8" id="KW-1185">Reference proteome</keyword>
<feature type="transmembrane region" description="Helical" evidence="5">
    <location>
        <begin position="408"/>
        <end position="433"/>
    </location>
</feature>
<dbReference type="PROSITE" id="PS50928">
    <property type="entry name" value="ABC_TM1"/>
    <property type="match status" value="1"/>
</dbReference>
<dbReference type="AlphaFoldDB" id="A0A511X6B3"/>
<feature type="transmembrane region" description="Helical" evidence="5">
    <location>
        <begin position="371"/>
        <end position="396"/>
    </location>
</feature>
<feature type="transmembrane region" description="Helical" evidence="5">
    <location>
        <begin position="488"/>
        <end position="509"/>
    </location>
</feature>
<dbReference type="STRING" id="1120919.GCA_000429165_00360"/>
<dbReference type="OrthoDB" id="9806809at2"/>
<keyword evidence="2 5" id="KW-0812">Transmembrane</keyword>
<dbReference type="SUPFAM" id="SSF161098">
    <property type="entry name" value="MetI-like"/>
    <property type="match status" value="2"/>
</dbReference>
<feature type="transmembrane region" description="Helical" evidence="5">
    <location>
        <begin position="84"/>
        <end position="105"/>
    </location>
</feature>
<evidence type="ECO:0000256" key="1">
    <source>
        <dbReference type="ARBA" id="ARBA00004651"/>
    </source>
</evidence>
<feature type="transmembrane region" description="Helical" evidence="5">
    <location>
        <begin position="117"/>
        <end position="135"/>
    </location>
</feature>
<dbReference type="RefSeq" id="WP_026396612.1">
    <property type="nucleotide sequence ID" value="NZ_AUBI01000001.1"/>
</dbReference>
<feature type="transmembrane region" description="Helical" evidence="5">
    <location>
        <begin position="342"/>
        <end position="359"/>
    </location>
</feature>
<feature type="transmembrane region" description="Helical" evidence="5">
    <location>
        <begin position="546"/>
        <end position="568"/>
    </location>
</feature>
<evidence type="ECO:0000313" key="7">
    <source>
        <dbReference type="EMBL" id="GEN58471.1"/>
    </source>
</evidence>
<dbReference type="GO" id="GO:0005886">
    <property type="term" value="C:plasma membrane"/>
    <property type="evidence" value="ECO:0007669"/>
    <property type="project" value="UniProtKB-SubCell"/>
</dbReference>
<feature type="transmembrane region" description="Helical" evidence="5">
    <location>
        <begin position="233"/>
        <end position="262"/>
    </location>
</feature>
<protein>
    <submittedName>
        <fullName evidence="7">ABC transporter permease</fullName>
    </submittedName>
</protein>